<keyword evidence="4" id="KW-1185">Reference proteome</keyword>
<dbReference type="EMBL" id="FQZL01000004">
    <property type="protein sequence ID" value="SHI39390.1"/>
    <property type="molecule type" value="Genomic_DNA"/>
</dbReference>
<dbReference type="InterPro" id="IPR051532">
    <property type="entry name" value="Ester_Hydrolysis_Enzymes"/>
</dbReference>
<sequence length="257" mass="28741">MYRKSYWHVFILIFIIGIVVFIAGFSQALSIGREVTKETVDEEDVEVEKPQEYVGEYRIIALGDSLARGTGDISGEGFVGRMVESGDLNGGKPVNLYNLSVEGMRSIELVEQVKDPQTVEGFADADIIIISIGGNDLRDILNESAVDQAEAFQSALGAYLYNVDFILKSIRSANEGGLVVFLGLFNPGDGDDKTRNMYLLEWNNRTWQLMEMYENTLYVPTYDLFKYNSNEYISVDGLHPNDEGYEAIAKRILGSIK</sequence>
<keyword evidence="1" id="KW-1133">Transmembrane helix</keyword>
<evidence type="ECO:0000313" key="4">
    <source>
        <dbReference type="Proteomes" id="UP000184052"/>
    </source>
</evidence>
<dbReference type="AlphaFoldDB" id="A0A1M6ASE4"/>
<dbReference type="SUPFAM" id="SSF52266">
    <property type="entry name" value="SGNH hydrolase"/>
    <property type="match status" value="1"/>
</dbReference>
<name>A0A1M6ASE4_9FIRM</name>
<dbReference type="InterPro" id="IPR036514">
    <property type="entry name" value="SGNH_hydro_sf"/>
</dbReference>
<accession>A0A1M6ASE4</accession>
<keyword evidence="1" id="KW-0472">Membrane</keyword>
<dbReference type="STRING" id="1121476.SAMN02745751_00231"/>
<dbReference type="InterPro" id="IPR013830">
    <property type="entry name" value="SGNH_hydro"/>
</dbReference>
<evidence type="ECO:0000256" key="1">
    <source>
        <dbReference type="SAM" id="Phobius"/>
    </source>
</evidence>
<organism evidence="3 4">
    <name type="scientific">Dethiosulfatibacter aminovorans DSM 17477</name>
    <dbReference type="NCBI Taxonomy" id="1121476"/>
    <lineage>
        <taxon>Bacteria</taxon>
        <taxon>Bacillati</taxon>
        <taxon>Bacillota</taxon>
        <taxon>Tissierellia</taxon>
        <taxon>Dethiosulfatibacter</taxon>
    </lineage>
</organism>
<evidence type="ECO:0000313" key="3">
    <source>
        <dbReference type="EMBL" id="SHI39390.1"/>
    </source>
</evidence>
<dbReference type="Gene3D" id="3.40.50.1110">
    <property type="entry name" value="SGNH hydrolase"/>
    <property type="match status" value="1"/>
</dbReference>
<feature type="domain" description="SGNH hydrolase-type esterase" evidence="2">
    <location>
        <begin position="61"/>
        <end position="247"/>
    </location>
</feature>
<proteinExistence type="predicted"/>
<dbReference type="OrthoDB" id="252349at2"/>
<keyword evidence="1" id="KW-0812">Transmembrane</keyword>
<feature type="transmembrane region" description="Helical" evidence="1">
    <location>
        <begin position="6"/>
        <end position="25"/>
    </location>
</feature>
<dbReference type="Pfam" id="PF13472">
    <property type="entry name" value="Lipase_GDSL_2"/>
    <property type="match status" value="1"/>
</dbReference>
<reference evidence="3 4" key="1">
    <citation type="submission" date="2016-11" db="EMBL/GenBank/DDBJ databases">
        <authorList>
            <person name="Jaros S."/>
            <person name="Januszkiewicz K."/>
            <person name="Wedrychowicz H."/>
        </authorList>
    </citation>
    <scope>NUCLEOTIDE SEQUENCE [LARGE SCALE GENOMIC DNA]</scope>
    <source>
        <strain evidence="3 4">DSM 17477</strain>
    </source>
</reference>
<evidence type="ECO:0000259" key="2">
    <source>
        <dbReference type="Pfam" id="PF13472"/>
    </source>
</evidence>
<protein>
    <submittedName>
        <fullName evidence="3">Lysophospholipase L1</fullName>
    </submittedName>
</protein>
<dbReference type="PANTHER" id="PTHR30383:SF27">
    <property type="entry name" value="SPORE GERMINATION LIPASE LIPC"/>
    <property type="match status" value="1"/>
</dbReference>
<gene>
    <name evidence="3" type="ORF">SAMN02745751_00231</name>
</gene>
<dbReference type="GO" id="GO:0004622">
    <property type="term" value="F:phosphatidylcholine lysophospholipase activity"/>
    <property type="evidence" value="ECO:0007669"/>
    <property type="project" value="TreeGrafter"/>
</dbReference>
<dbReference type="PANTHER" id="PTHR30383">
    <property type="entry name" value="THIOESTERASE 1/PROTEASE 1/LYSOPHOSPHOLIPASE L1"/>
    <property type="match status" value="1"/>
</dbReference>
<dbReference type="RefSeq" id="WP_073045817.1">
    <property type="nucleotide sequence ID" value="NZ_FQZL01000004.1"/>
</dbReference>
<dbReference type="Proteomes" id="UP000184052">
    <property type="component" value="Unassembled WGS sequence"/>
</dbReference>